<dbReference type="InterPro" id="IPR003593">
    <property type="entry name" value="AAA+_ATPase"/>
</dbReference>
<reference evidence="6 7" key="1">
    <citation type="submission" date="2015-01" db="EMBL/GenBank/DDBJ databases">
        <title>Vibrio sp. C1 JCM 19231 whole genome shotgun sequence.</title>
        <authorList>
            <person name="Sawabe T."/>
            <person name="Meirelles P."/>
            <person name="Feng G."/>
            <person name="Sayaka M."/>
            <person name="Hattori M."/>
            <person name="Ohkuma M."/>
        </authorList>
    </citation>
    <scope>NUCLEOTIDE SEQUENCE [LARGE SCALE GENOMIC DNA]</scope>
    <source>
        <strain evidence="7">JCM 19231</strain>
    </source>
</reference>
<protein>
    <submittedName>
        <fullName evidence="6">ATP-binding protein znuC</fullName>
    </submittedName>
</protein>
<keyword evidence="4 6" id="KW-0067">ATP-binding</keyword>
<keyword evidence="7" id="KW-1185">Reference proteome</keyword>
<dbReference type="GO" id="GO:0016887">
    <property type="term" value="F:ATP hydrolysis activity"/>
    <property type="evidence" value="ECO:0007669"/>
    <property type="project" value="InterPro"/>
</dbReference>
<evidence type="ECO:0000259" key="5">
    <source>
        <dbReference type="PROSITE" id="PS50893"/>
    </source>
</evidence>
<dbReference type="SUPFAM" id="SSF52540">
    <property type="entry name" value="P-loop containing nucleoside triphosphate hydrolases"/>
    <property type="match status" value="1"/>
</dbReference>
<dbReference type="CDD" id="cd03235">
    <property type="entry name" value="ABC_Metallic_Cations"/>
    <property type="match status" value="1"/>
</dbReference>
<keyword evidence="2" id="KW-0813">Transport</keyword>
<comment type="similarity">
    <text evidence="1">Belongs to the ABC transporter superfamily.</text>
</comment>
<evidence type="ECO:0000256" key="2">
    <source>
        <dbReference type="ARBA" id="ARBA00022448"/>
    </source>
</evidence>
<evidence type="ECO:0000256" key="1">
    <source>
        <dbReference type="ARBA" id="ARBA00005417"/>
    </source>
</evidence>
<comment type="caution">
    <text evidence="6">The sequence shown here is derived from an EMBL/GenBank/DDBJ whole genome shotgun (WGS) entry which is preliminary data.</text>
</comment>
<dbReference type="PROSITE" id="PS00211">
    <property type="entry name" value="ABC_TRANSPORTER_1"/>
    <property type="match status" value="1"/>
</dbReference>
<dbReference type="InterPro" id="IPR027417">
    <property type="entry name" value="P-loop_NTPase"/>
</dbReference>
<dbReference type="GO" id="GO:0005524">
    <property type="term" value="F:ATP binding"/>
    <property type="evidence" value="ECO:0007669"/>
    <property type="project" value="UniProtKB-KW"/>
</dbReference>
<evidence type="ECO:0000256" key="4">
    <source>
        <dbReference type="ARBA" id="ARBA00022840"/>
    </source>
</evidence>
<evidence type="ECO:0000256" key="3">
    <source>
        <dbReference type="ARBA" id="ARBA00022741"/>
    </source>
</evidence>
<sequence>MGGGFSMIFFNNLVIGYQNSPVTEAINGTITKASLTAIIGPNGAGKSTLLKSICGITEPISGNIEFSSGMHSGIAWLPQQSNLDRDFPIDVFEVVSMGCWPRKGILKRLTSGEIHKVNNALQQVGILDLKKTSIDQLSGGQFQRMLFARLLVQDTPIMLMDEPFAGIDEETQKLLLELIIDLHQQGKTIIAVLHDISLVERHFTDIIHIKQGCVSFNKGVASSHKVHC</sequence>
<evidence type="ECO:0000313" key="7">
    <source>
        <dbReference type="Proteomes" id="UP000031671"/>
    </source>
</evidence>
<gene>
    <name evidence="6" type="ORF">JCM19231_783</name>
</gene>
<reference evidence="6 7" key="2">
    <citation type="submission" date="2015-01" db="EMBL/GenBank/DDBJ databases">
        <authorList>
            <consortium name="NBRP consortium"/>
            <person name="Sawabe T."/>
            <person name="Meirelles P."/>
            <person name="Feng G."/>
            <person name="Sayaka M."/>
            <person name="Hattori M."/>
            <person name="Ohkuma M."/>
        </authorList>
    </citation>
    <scope>NUCLEOTIDE SEQUENCE [LARGE SCALE GENOMIC DNA]</scope>
    <source>
        <strain evidence="7">JCM 19231</strain>
    </source>
</reference>
<dbReference type="Gene3D" id="3.40.50.300">
    <property type="entry name" value="P-loop containing nucleotide triphosphate hydrolases"/>
    <property type="match status" value="1"/>
</dbReference>
<dbReference type="Pfam" id="PF00005">
    <property type="entry name" value="ABC_tran"/>
    <property type="match status" value="1"/>
</dbReference>
<accession>A0A0B8NYB0</accession>
<evidence type="ECO:0000313" key="6">
    <source>
        <dbReference type="EMBL" id="GAM55719.1"/>
    </source>
</evidence>
<feature type="domain" description="ABC transporter" evidence="5">
    <location>
        <begin position="8"/>
        <end position="228"/>
    </location>
</feature>
<name>A0A0B8NYB0_9VIBR</name>
<organism evidence="6 7">
    <name type="scientific">Vibrio ishigakensis</name>
    <dbReference type="NCBI Taxonomy" id="1481914"/>
    <lineage>
        <taxon>Bacteria</taxon>
        <taxon>Pseudomonadati</taxon>
        <taxon>Pseudomonadota</taxon>
        <taxon>Gammaproteobacteria</taxon>
        <taxon>Vibrionales</taxon>
        <taxon>Vibrionaceae</taxon>
        <taxon>Vibrio</taxon>
    </lineage>
</organism>
<dbReference type="PROSITE" id="PS50893">
    <property type="entry name" value="ABC_TRANSPORTER_2"/>
    <property type="match status" value="1"/>
</dbReference>
<keyword evidence="3" id="KW-0547">Nucleotide-binding</keyword>
<dbReference type="InterPro" id="IPR050153">
    <property type="entry name" value="Metal_Ion_Import_ABC"/>
</dbReference>
<dbReference type="Proteomes" id="UP000031671">
    <property type="component" value="Unassembled WGS sequence"/>
</dbReference>
<proteinExistence type="inferred from homology"/>
<dbReference type="AlphaFoldDB" id="A0A0B8NYB0"/>
<dbReference type="PANTHER" id="PTHR42734:SF5">
    <property type="entry name" value="IRON TRANSPORT SYSTEM ATP-BINDING PROTEIN HI_0361-RELATED"/>
    <property type="match status" value="1"/>
</dbReference>
<dbReference type="SMART" id="SM00382">
    <property type="entry name" value="AAA"/>
    <property type="match status" value="1"/>
</dbReference>
<dbReference type="PANTHER" id="PTHR42734">
    <property type="entry name" value="METAL TRANSPORT SYSTEM ATP-BINDING PROTEIN TM_0124-RELATED"/>
    <property type="match status" value="1"/>
</dbReference>
<dbReference type="InterPro" id="IPR017871">
    <property type="entry name" value="ABC_transporter-like_CS"/>
</dbReference>
<dbReference type="EMBL" id="BBRZ01000017">
    <property type="protein sequence ID" value="GAM55719.1"/>
    <property type="molecule type" value="Genomic_DNA"/>
</dbReference>
<dbReference type="InterPro" id="IPR003439">
    <property type="entry name" value="ABC_transporter-like_ATP-bd"/>
</dbReference>